<evidence type="ECO:0000256" key="1">
    <source>
        <dbReference type="SAM" id="Phobius"/>
    </source>
</evidence>
<protein>
    <submittedName>
        <fullName evidence="2">Uncharacterized protein</fullName>
    </submittedName>
</protein>
<name>A0A1G5H1M3_9HYPH</name>
<evidence type="ECO:0000313" key="2">
    <source>
        <dbReference type="EMBL" id="SCY57743.1"/>
    </source>
</evidence>
<organism evidence="2 3">
    <name type="scientific">Microvirga guangxiensis</name>
    <dbReference type="NCBI Taxonomy" id="549386"/>
    <lineage>
        <taxon>Bacteria</taxon>
        <taxon>Pseudomonadati</taxon>
        <taxon>Pseudomonadota</taxon>
        <taxon>Alphaproteobacteria</taxon>
        <taxon>Hyphomicrobiales</taxon>
        <taxon>Methylobacteriaceae</taxon>
        <taxon>Microvirga</taxon>
    </lineage>
</organism>
<accession>A0A1G5H1M3</accession>
<dbReference type="Proteomes" id="UP000199569">
    <property type="component" value="Unassembled WGS sequence"/>
</dbReference>
<keyword evidence="1" id="KW-0472">Membrane</keyword>
<keyword evidence="1" id="KW-1133">Transmembrane helix</keyword>
<gene>
    <name evidence="2" type="ORF">SAMN02927923_01735</name>
</gene>
<proteinExistence type="predicted"/>
<dbReference type="RefSeq" id="WP_091133353.1">
    <property type="nucleotide sequence ID" value="NZ_FMVJ01000004.1"/>
</dbReference>
<dbReference type="EMBL" id="FMVJ01000004">
    <property type="protein sequence ID" value="SCY57743.1"/>
    <property type="molecule type" value="Genomic_DNA"/>
</dbReference>
<dbReference type="OrthoDB" id="9930148at2"/>
<reference evidence="2 3" key="1">
    <citation type="submission" date="2016-10" db="EMBL/GenBank/DDBJ databases">
        <authorList>
            <person name="de Groot N.N."/>
        </authorList>
    </citation>
    <scope>NUCLEOTIDE SEQUENCE [LARGE SCALE GENOMIC DNA]</scope>
    <source>
        <strain evidence="2 3">CGMCC 1.7666</strain>
    </source>
</reference>
<keyword evidence="1" id="KW-0812">Transmembrane</keyword>
<evidence type="ECO:0000313" key="3">
    <source>
        <dbReference type="Proteomes" id="UP000199569"/>
    </source>
</evidence>
<keyword evidence="3" id="KW-1185">Reference proteome</keyword>
<dbReference type="AlphaFoldDB" id="A0A1G5H1M3"/>
<feature type="transmembrane region" description="Helical" evidence="1">
    <location>
        <begin position="31"/>
        <end position="52"/>
    </location>
</feature>
<sequence>MSVAILSIVFALTLAQFIFWERLGEAFGYAASLSLLGLSISLTLIAMARVALTQIFLGGKGR</sequence>